<keyword evidence="2" id="KW-1185">Reference proteome</keyword>
<dbReference type="EMBL" id="QDEB01119874">
    <property type="protein sequence ID" value="RZB40333.1"/>
    <property type="molecule type" value="Genomic_DNA"/>
</dbReference>
<name>A0A482VAU2_ASBVE</name>
<protein>
    <submittedName>
        <fullName evidence="1">Uncharacterized protein</fullName>
    </submittedName>
</protein>
<organism evidence="1 2">
    <name type="scientific">Asbolus verrucosus</name>
    <name type="common">Desert ironclad beetle</name>
    <dbReference type="NCBI Taxonomy" id="1661398"/>
    <lineage>
        <taxon>Eukaryota</taxon>
        <taxon>Metazoa</taxon>
        <taxon>Ecdysozoa</taxon>
        <taxon>Arthropoda</taxon>
        <taxon>Hexapoda</taxon>
        <taxon>Insecta</taxon>
        <taxon>Pterygota</taxon>
        <taxon>Neoptera</taxon>
        <taxon>Endopterygota</taxon>
        <taxon>Coleoptera</taxon>
        <taxon>Polyphaga</taxon>
        <taxon>Cucujiformia</taxon>
        <taxon>Tenebrionidae</taxon>
        <taxon>Pimeliinae</taxon>
        <taxon>Asbolus</taxon>
    </lineage>
</organism>
<dbReference type="Proteomes" id="UP000292052">
    <property type="component" value="Unassembled WGS sequence"/>
</dbReference>
<gene>
    <name evidence="1" type="ORF">BDFB_009004</name>
</gene>
<evidence type="ECO:0000313" key="2">
    <source>
        <dbReference type="Proteomes" id="UP000292052"/>
    </source>
</evidence>
<reference evidence="1 2" key="1">
    <citation type="submission" date="2017-03" db="EMBL/GenBank/DDBJ databases">
        <title>Genome of the blue death feigning beetle - Asbolus verrucosus.</title>
        <authorList>
            <person name="Rider S.D."/>
        </authorList>
    </citation>
    <scope>NUCLEOTIDE SEQUENCE [LARGE SCALE GENOMIC DNA]</scope>
    <source>
        <strain evidence="1">Butters</strain>
        <tissue evidence="1">Head and leg muscle</tissue>
    </source>
</reference>
<sequence>MKYSGIFAFCPNILISVHGQFLETHQIIQQERLSILEHCYKSTATKDINSLGRSCSYANKEHGVHKLENV</sequence>
<dbReference type="AlphaFoldDB" id="A0A482VAU2"/>
<evidence type="ECO:0000313" key="1">
    <source>
        <dbReference type="EMBL" id="RZB40333.1"/>
    </source>
</evidence>
<accession>A0A482VAU2</accession>
<proteinExistence type="predicted"/>
<comment type="caution">
    <text evidence="1">The sequence shown here is derived from an EMBL/GenBank/DDBJ whole genome shotgun (WGS) entry which is preliminary data.</text>
</comment>